<organism evidence="2 3">
    <name type="scientific">Cordyceps javanica</name>
    <dbReference type="NCBI Taxonomy" id="43265"/>
    <lineage>
        <taxon>Eukaryota</taxon>
        <taxon>Fungi</taxon>
        <taxon>Dikarya</taxon>
        <taxon>Ascomycota</taxon>
        <taxon>Pezizomycotina</taxon>
        <taxon>Sordariomycetes</taxon>
        <taxon>Hypocreomycetidae</taxon>
        <taxon>Hypocreales</taxon>
        <taxon>Cordycipitaceae</taxon>
        <taxon>Cordyceps</taxon>
    </lineage>
</organism>
<dbReference type="EMBL" id="SPUK01000030">
    <property type="protein sequence ID" value="TQV90260.1"/>
    <property type="molecule type" value="Genomic_DNA"/>
</dbReference>
<accession>A0A545ULC5</accession>
<name>A0A545ULC5_9HYPO</name>
<proteinExistence type="predicted"/>
<keyword evidence="3" id="KW-1185">Reference proteome</keyword>
<dbReference type="Proteomes" id="UP000315783">
    <property type="component" value="Unassembled WGS sequence"/>
</dbReference>
<feature type="compositionally biased region" description="Basic and acidic residues" evidence="1">
    <location>
        <begin position="18"/>
        <end position="27"/>
    </location>
</feature>
<evidence type="ECO:0000313" key="3">
    <source>
        <dbReference type="Proteomes" id="UP000315783"/>
    </source>
</evidence>
<dbReference type="AlphaFoldDB" id="A0A545ULC5"/>
<gene>
    <name evidence="2" type="ORF">IF1G_11093</name>
</gene>
<protein>
    <submittedName>
        <fullName evidence="2">Uncharacterized protein</fullName>
    </submittedName>
</protein>
<evidence type="ECO:0000313" key="2">
    <source>
        <dbReference type="EMBL" id="TQV90260.1"/>
    </source>
</evidence>
<reference evidence="2 3" key="1">
    <citation type="journal article" date="2019" name="Appl. Microbiol. Biotechnol.">
        <title>Genome sequence of Isaria javanica and comparative genome analysis insights into family S53 peptidase evolution in fungal entomopathogens.</title>
        <authorList>
            <person name="Lin R."/>
            <person name="Zhang X."/>
            <person name="Xin B."/>
            <person name="Zou M."/>
            <person name="Gao Y."/>
            <person name="Qin F."/>
            <person name="Hu Q."/>
            <person name="Xie B."/>
            <person name="Cheng X."/>
        </authorList>
    </citation>
    <scope>NUCLEOTIDE SEQUENCE [LARGE SCALE GENOMIC DNA]</scope>
    <source>
        <strain evidence="2 3">IJ1G</strain>
    </source>
</reference>
<feature type="compositionally biased region" description="Basic and acidic residues" evidence="1">
    <location>
        <begin position="1"/>
        <end position="10"/>
    </location>
</feature>
<feature type="region of interest" description="Disordered" evidence="1">
    <location>
        <begin position="1"/>
        <end position="30"/>
    </location>
</feature>
<comment type="caution">
    <text evidence="2">The sequence shown here is derived from an EMBL/GenBank/DDBJ whole genome shotgun (WGS) entry which is preliminary data.</text>
</comment>
<evidence type="ECO:0000256" key="1">
    <source>
        <dbReference type="SAM" id="MobiDB-lite"/>
    </source>
</evidence>
<sequence length="167" mass="18382">MSSHAVDHGIKSSGCRDSAGRRSEPRQHFSANRMSANCLQLSRRGPSRRSRHHCVELCHELSYPACLCDYALKASEATRYLADGYFRAGELPVAFRPFMASLGRRVGHEDEERDAANNDGEAYIDESVMTSDVGGLRAVPCLTVVSSKLAPFWCLLARQPLDRPVGG</sequence>